<reference evidence="2 3" key="1">
    <citation type="submission" date="2016-03" db="EMBL/GenBank/DDBJ databases">
        <authorList>
            <person name="Devillers H."/>
        </authorList>
    </citation>
    <scope>NUCLEOTIDE SEQUENCE [LARGE SCALE GENOMIC DNA]</scope>
    <source>
        <strain evidence="2">CBS 11717</strain>
    </source>
</reference>
<dbReference type="Proteomes" id="UP000191024">
    <property type="component" value="Chromosome A"/>
</dbReference>
<dbReference type="InterPro" id="IPR018959">
    <property type="entry name" value="DUF1989"/>
</dbReference>
<name>A0A1G4IRH2_9SACH</name>
<dbReference type="PANTHER" id="PTHR31527:SF0">
    <property type="entry name" value="RE64534P"/>
    <property type="match status" value="1"/>
</dbReference>
<dbReference type="AlphaFoldDB" id="A0A1G4IRH2"/>
<protein>
    <submittedName>
        <fullName evidence="2">LAMI_0A08790g1_1</fullName>
    </submittedName>
</protein>
<sequence length="301" mass="33992">MAFPFYVSQKSEIKKYGNKKPTPAYFPTSKDSILLPNFQFYDSVQRAERSLKDTYHVQERSGKAWKASKGSIVRISTPEGPQVCDFNCWEANSEFREHMWASRTRQLHSAHVSVYDKLWSNLPYLRPLLTIIGDTLSEYGPNENGGRVHDLLGTRCDPYVDKLLSGQENDFHCHSNLYRAIKDFGGEETDVHDVLNIFQVTGLNENDQYFMETCPAGENDYFEFFCEVDLICAISACPGGDLSNWGWGEGGVSDNCANVADMTSVCRPLKVEVFELNDPGVLIDWKPPKPVKYCGNHGLSS</sequence>
<keyword evidence="3" id="KW-1185">Reference proteome</keyword>
<dbReference type="OrthoDB" id="504708at2759"/>
<proteinExistence type="predicted"/>
<organism evidence="2 3">
    <name type="scientific">Lachancea mirantina</name>
    <dbReference type="NCBI Taxonomy" id="1230905"/>
    <lineage>
        <taxon>Eukaryota</taxon>
        <taxon>Fungi</taxon>
        <taxon>Dikarya</taxon>
        <taxon>Ascomycota</taxon>
        <taxon>Saccharomycotina</taxon>
        <taxon>Saccharomycetes</taxon>
        <taxon>Saccharomycetales</taxon>
        <taxon>Saccharomycetaceae</taxon>
        <taxon>Lachancea</taxon>
    </lineage>
</organism>
<evidence type="ECO:0000313" key="3">
    <source>
        <dbReference type="Proteomes" id="UP000191024"/>
    </source>
</evidence>
<accession>A0A1G4IRH2</accession>
<dbReference type="EMBL" id="LT598462">
    <property type="protein sequence ID" value="SCU79428.1"/>
    <property type="molecule type" value="Genomic_DNA"/>
</dbReference>
<gene>
    <name evidence="2" type="ORF">LAMI_0A08790G</name>
</gene>
<evidence type="ECO:0000313" key="2">
    <source>
        <dbReference type="EMBL" id="SCU79428.1"/>
    </source>
</evidence>
<dbReference type="PANTHER" id="PTHR31527">
    <property type="entry name" value="RE64534P"/>
    <property type="match status" value="1"/>
</dbReference>
<evidence type="ECO:0000259" key="1">
    <source>
        <dbReference type="Pfam" id="PF09347"/>
    </source>
</evidence>
<dbReference type="STRING" id="1230905.A0A1G4IRH2"/>
<dbReference type="Pfam" id="PF09347">
    <property type="entry name" value="DUF1989"/>
    <property type="match status" value="1"/>
</dbReference>
<feature type="domain" description="DUF1989" evidence="1">
    <location>
        <begin position="56"/>
        <end position="231"/>
    </location>
</feature>